<proteinExistence type="predicted"/>
<accession>A0ABU2MQS6</accession>
<sequence length="103" mass="11014">MLSFRPTPDLGVLPRHLGLALTGHKAADADGYLRWIRETTGPGAALAVITVDQYAYEGAPFQGVAHVPHHLLVTAADDTGFAVTDAYPRCPLEAVVPARRLAR</sequence>
<organism evidence="1 2">
    <name type="scientific">Streptomyces litchfieldiae</name>
    <dbReference type="NCBI Taxonomy" id="3075543"/>
    <lineage>
        <taxon>Bacteria</taxon>
        <taxon>Bacillati</taxon>
        <taxon>Actinomycetota</taxon>
        <taxon>Actinomycetes</taxon>
        <taxon>Kitasatosporales</taxon>
        <taxon>Streptomycetaceae</taxon>
        <taxon>Streptomyces</taxon>
    </lineage>
</organism>
<dbReference type="EMBL" id="JAVREL010000008">
    <property type="protein sequence ID" value="MDT0343985.1"/>
    <property type="molecule type" value="Genomic_DNA"/>
</dbReference>
<evidence type="ECO:0000313" key="1">
    <source>
        <dbReference type="EMBL" id="MDT0343985.1"/>
    </source>
</evidence>
<reference evidence="2" key="1">
    <citation type="submission" date="2023-07" db="EMBL/GenBank/DDBJ databases">
        <title>30 novel species of actinomycetes from the DSMZ collection.</title>
        <authorList>
            <person name="Nouioui I."/>
        </authorList>
    </citation>
    <scope>NUCLEOTIDE SEQUENCE [LARGE SCALE GENOMIC DNA]</scope>
    <source>
        <strain evidence="2">DSM 44938</strain>
    </source>
</reference>
<protein>
    <submittedName>
        <fullName evidence="1">Uncharacterized protein</fullName>
    </submittedName>
</protein>
<dbReference type="Proteomes" id="UP001183246">
    <property type="component" value="Unassembled WGS sequence"/>
</dbReference>
<gene>
    <name evidence="1" type="ORF">RM590_15360</name>
</gene>
<comment type="caution">
    <text evidence="1">The sequence shown here is derived from an EMBL/GenBank/DDBJ whole genome shotgun (WGS) entry which is preliminary data.</text>
</comment>
<keyword evidence="2" id="KW-1185">Reference proteome</keyword>
<dbReference type="RefSeq" id="WP_311705121.1">
    <property type="nucleotide sequence ID" value="NZ_JAVREL010000008.1"/>
</dbReference>
<name>A0ABU2MQS6_9ACTN</name>
<evidence type="ECO:0000313" key="2">
    <source>
        <dbReference type="Proteomes" id="UP001183246"/>
    </source>
</evidence>